<keyword evidence="2" id="KW-1185">Reference proteome</keyword>
<accession>A0ABY4W822</accession>
<proteinExistence type="predicted"/>
<name>A0ABY4W822_9PROT</name>
<gene>
    <name evidence="1" type="ORF">NBZ79_03675</name>
</gene>
<dbReference type="Pfam" id="PF06748">
    <property type="entry name" value="DUF1217"/>
    <property type="match status" value="1"/>
</dbReference>
<protein>
    <submittedName>
        <fullName evidence="1">DUF1217 domain-containing protein</fullName>
    </submittedName>
</protein>
<dbReference type="RefSeq" id="WP_251935631.1">
    <property type="nucleotide sequence ID" value="NZ_CP098747.1"/>
</dbReference>
<sequence length="261" mass="29666">MQVSGNNNPLLYYKLAYELKESQTKAFEAQPTVVRDLVTFSEDITSIRSVDDLMKNRVVLNMVLSAFQLESEIDKPAMVEKILTESPTNEESLVNRLAEPRWTKLAEALHPLNSDPDFFQKQDNVDAILTGYKTNEYEKYQGENADGVREAMYFKRLAGDVETVTQIIADKALMRVVRVGLGLPESFQGLSFDQQLERLERMVDVEDFKDPEKIDEMIDRFLIFTQVNNNDPTANPMLSLFQPIGNGEFVGPAPLQIDFSV</sequence>
<dbReference type="Proteomes" id="UP001056291">
    <property type="component" value="Chromosome"/>
</dbReference>
<dbReference type="EMBL" id="CP098747">
    <property type="protein sequence ID" value="USG62072.1"/>
    <property type="molecule type" value="Genomic_DNA"/>
</dbReference>
<dbReference type="SUPFAM" id="SSF158837">
    <property type="entry name" value="AGR C 984p-like"/>
    <property type="match status" value="1"/>
</dbReference>
<organism evidence="1 2">
    <name type="scientific">Sneathiella marina</name>
    <dbReference type="NCBI Taxonomy" id="2950108"/>
    <lineage>
        <taxon>Bacteria</taxon>
        <taxon>Pseudomonadati</taxon>
        <taxon>Pseudomonadota</taxon>
        <taxon>Alphaproteobacteria</taxon>
        <taxon>Sneathiellales</taxon>
        <taxon>Sneathiellaceae</taxon>
        <taxon>Sneathiella</taxon>
    </lineage>
</organism>
<dbReference type="Gene3D" id="1.10.3700.10">
    <property type="entry name" value="AGR C 984p-like"/>
    <property type="match status" value="1"/>
</dbReference>
<dbReference type="InterPro" id="IPR010626">
    <property type="entry name" value="DUF1217"/>
</dbReference>
<reference evidence="1" key="1">
    <citation type="submission" date="2022-06" db="EMBL/GenBank/DDBJ databases">
        <title>Sneathiella actinostolidae sp. nov., isolated from a sea anemonein the Western Pacific Ocean.</title>
        <authorList>
            <person name="Wei M.J."/>
        </authorList>
    </citation>
    <scope>NUCLEOTIDE SEQUENCE</scope>
    <source>
        <strain evidence="1">PHK-P5</strain>
    </source>
</reference>
<evidence type="ECO:0000313" key="1">
    <source>
        <dbReference type="EMBL" id="USG62072.1"/>
    </source>
</evidence>
<evidence type="ECO:0000313" key="2">
    <source>
        <dbReference type="Proteomes" id="UP001056291"/>
    </source>
</evidence>
<dbReference type="InterPro" id="IPR023157">
    <property type="entry name" value="AGR-C-984p-like_sf"/>
</dbReference>